<dbReference type="OrthoDB" id="9759601at2"/>
<accession>A0A544SU39</accession>
<keyword evidence="3" id="KW-1185">Reference proteome</keyword>
<evidence type="ECO:0000313" key="3">
    <source>
        <dbReference type="Proteomes" id="UP000317316"/>
    </source>
</evidence>
<dbReference type="PANTHER" id="PTHR43155">
    <property type="entry name" value="CYCLIC DI-GMP PHOSPHODIESTERASE PA4108-RELATED"/>
    <property type="match status" value="1"/>
</dbReference>
<sequence>MYQALEKLEELRLGSVLAEDILVNTKNPIIRKDTKITREHIQVLRAFNVKKVPIIIENVFGRTEEEINKLNEEQVNTIQNKDEPAIQTNFIKLYNDAINSFYKEFSSWEAGIKVDLAKLRNIIMPLVERAMDDKKIFSYLNSLSSIDNYIAHHSIAVGIIAGAIAKKMNYPSGMIKQIATAGLLADIGMAKVDVKIRAKKSYLTEADFSEIKKHTIYSLKMIQDSPLLKSELKLAIFQHHERLDGSGYPKGEKLDKISVYSQIIAVADVYHAMTSERVYRAKSSSFKVLEMIKEEEFGKYNIEAVHALISLVGDLPISTCVNLSDGSTGEVVFSHRDSPMRPMIRLTETGQIIDLAAKRSLYIESIIE</sequence>
<feature type="domain" description="HD-GYP" evidence="1">
    <location>
        <begin position="128"/>
        <end position="324"/>
    </location>
</feature>
<dbReference type="AlphaFoldDB" id="A0A544SU39"/>
<dbReference type="InterPro" id="IPR037522">
    <property type="entry name" value="HD_GYP_dom"/>
</dbReference>
<dbReference type="SMART" id="SM00471">
    <property type="entry name" value="HDc"/>
    <property type="match status" value="1"/>
</dbReference>
<dbReference type="SUPFAM" id="SSF109604">
    <property type="entry name" value="HD-domain/PDEase-like"/>
    <property type="match status" value="1"/>
</dbReference>
<evidence type="ECO:0000259" key="1">
    <source>
        <dbReference type="PROSITE" id="PS51832"/>
    </source>
</evidence>
<dbReference type="Gene3D" id="1.10.3210.10">
    <property type="entry name" value="Hypothetical protein af1432"/>
    <property type="match status" value="1"/>
</dbReference>
<proteinExistence type="predicted"/>
<name>A0A544SU39_9BACI</name>
<dbReference type="RefSeq" id="WP_142540830.1">
    <property type="nucleotide sequence ID" value="NZ_BMIE01000009.1"/>
</dbReference>
<dbReference type="EMBL" id="VDGH01000015">
    <property type="protein sequence ID" value="TQR08716.1"/>
    <property type="molecule type" value="Genomic_DNA"/>
</dbReference>
<reference evidence="2 3" key="1">
    <citation type="submission" date="2019-05" db="EMBL/GenBank/DDBJ databases">
        <title>Psychrobacillus vulpis sp. nov., a new species isolated from feces of a red fox that inhabits in The Tablas de Daimiel Natural Park, Albacete, Spain.</title>
        <authorList>
            <person name="Rodriguez M."/>
            <person name="Reina J.C."/>
            <person name="Bejar V."/>
            <person name="Llamas I."/>
        </authorList>
    </citation>
    <scope>NUCLEOTIDE SEQUENCE [LARGE SCALE GENOMIC DNA]</scope>
    <source>
        <strain evidence="2 3">NEAU-3TGS17</strain>
    </source>
</reference>
<dbReference type="CDD" id="cd00077">
    <property type="entry name" value="HDc"/>
    <property type="match status" value="1"/>
</dbReference>
<dbReference type="InterPro" id="IPR003607">
    <property type="entry name" value="HD/PDEase_dom"/>
</dbReference>
<organism evidence="2 3">
    <name type="scientific">Psychrobacillus lasiicapitis</name>
    <dbReference type="NCBI Taxonomy" id="1636719"/>
    <lineage>
        <taxon>Bacteria</taxon>
        <taxon>Bacillati</taxon>
        <taxon>Bacillota</taxon>
        <taxon>Bacilli</taxon>
        <taxon>Bacillales</taxon>
        <taxon>Bacillaceae</taxon>
        <taxon>Psychrobacillus</taxon>
    </lineage>
</organism>
<protein>
    <submittedName>
        <fullName evidence="2">HD domain-containing protein</fullName>
    </submittedName>
</protein>
<dbReference type="Pfam" id="PF13487">
    <property type="entry name" value="HD_5"/>
    <property type="match status" value="1"/>
</dbReference>
<dbReference type="PROSITE" id="PS51832">
    <property type="entry name" value="HD_GYP"/>
    <property type="match status" value="1"/>
</dbReference>
<gene>
    <name evidence="2" type="ORF">FG382_21125</name>
</gene>
<evidence type="ECO:0000313" key="2">
    <source>
        <dbReference type="EMBL" id="TQR08716.1"/>
    </source>
</evidence>
<dbReference type="PANTHER" id="PTHR43155:SF2">
    <property type="entry name" value="CYCLIC DI-GMP PHOSPHODIESTERASE PA4108"/>
    <property type="match status" value="1"/>
</dbReference>
<dbReference type="Proteomes" id="UP000317316">
    <property type="component" value="Unassembled WGS sequence"/>
</dbReference>
<comment type="caution">
    <text evidence="2">The sequence shown here is derived from an EMBL/GenBank/DDBJ whole genome shotgun (WGS) entry which is preliminary data.</text>
</comment>